<keyword evidence="10" id="KW-0443">Lipid metabolism</keyword>
<evidence type="ECO:0000256" key="14">
    <source>
        <dbReference type="ARBA" id="ARBA00041620"/>
    </source>
</evidence>
<dbReference type="Gene3D" id="3.40.47.10">
    <property type="match status" value="1"/>
</dbReference>
<comment type="similarity">
    <text evidence="3 18">Belongs to the thiolase-like superfamily. Beta-ketoacyl-ACP synthases family.</text>
</comment>
<evidence type="ECO:0000256" key="12">
    <source>
        <dbReference type="ARBA" id="ARBA00023315"/>
    </source>
</evidence>
<evidence type="ECO:0000256" key="13">
    <source>
        <dbReference type="ARBA" id="ARBA00039450"/>
    </source>
</evidence>
<comment type="catalytic activity">
    <reaction evidence="16">
        <text>(3Z)-decenoyl-[ACP] + malonyl-[ACP] + H(+) = 3-oxo-(5Z)-dodecenoyl-[ACP] + holo-[ACP] + CO2</text>
        <dbReference type="Rhea" id="RHEA:54940"/>
        <dbReference type="Rhea" id="RHEA-COMP:9623"/>
        <dbReference type="Rhea" id="RHEA-COMP:9685"/>
        <dbReference type="Rhea" id="RHEA-COMP:9927"/>
        <dbReference type="Rhea" id="RHEA-COMP:14042"/>
        <dbReference type="ChEBI" id="CHEBI:15378"/>
        <dbReference type="ChEBI" id="CHEBI:16526"/>
        <dbReference type="ChEBI" id="CHEBI:64479"/>
        <dbReference type="ChEBI" id="CHEBI:78449"/>
        <dbReference type="ChEBI" id="CHEBI:78798"/>
        <dbReference type="ChEBI" id="CHEBI:138410"/>
    </reaction>
    <physiologicalReaction direction="left-to-right" evidence="16">
        <dbReference type="Rhea" id="RHEA:54941"/>
    </physiologicalReaction>
</comment>
<sequence length="407" mass="44284">MKRIVITGFGIISSIGNSKKEIIYSLQNSVSGISFSKNMKNFGLRSNIWGDLNISAYKNILPPKKFLRFMNDAAYYAFWSMGNAIQDSKLLPRIYEKNPRVGLIIGSGSGSPNNLFNMFHLLKNCNNPSRMGPYVAIKNMTSSISAILGAIFKIYGINYSISSACATSANCIGHAVDLISLGKQDIVFAGGSEELSLELACQFDSMRVLSTKFNDNPVCASRAFDLHRDGFVISGGSGIIVLEELNFALSRHANIYAEMIGYGSTCDGSSLVKPSGKGAERSMRYALKNCQVSSVDYLNAHGTSTKTGDIIELNAIKKFFLNIPLISSTKSITGHSLGAAGVQEIIYIILMLNNNFIAPSTNIDILDPLAKNMNIVRKYIQKTLSVVMSNSFGFGGINVSLVLRKYS</sequence>
<keyword evidence="7" id="KW-0444">Lipid biosynthesis</keyword>
<dbReference type="PANTHER" id="PTHR11712">
    <property type="entry name" value="POLYKETIDE SYNTHASE-RELATED"/>
    <property type="match status" value="1"/>
</dbReference>
<keyword evidence="12" id="KW-0012">Acyltransferase</keyword>
<comment type="subcellular location">
    <subcellularLocation>
        <location evidence="1">Cytoplasm</location>
    </subcellularLocation>
</comment>
<evidence type="ECO:0000256" key="6">
    <source>
        <dbReference type="ARBA" id="ARBA00022490"/>
    </source>
</evidence>
<dbReference type="UniPathway" id="UPA00094"/>
<comment type="catalytic activity">
    <reaction evidence="17">
        <text>a fatty acyl-[ACP] + malonyl-[ACP] + H(+) = a 3-oxoacyl-[ACP] + holo-[ACP] + CO2</text>
        <dbReference type="Rhea" id="RHEA:22836"/>
        <dbReference type="Rhea" id="RHEA-COMP:9623"/>
        <dbReference type="Rhea" id="RHEA-COMP:9685"/>
        <dbReference type="Rhea" id="RHEA-COMP:9916"/>
        <dbReference type="Rhea" id="RHEA-COMP:14125"/>
        <dbReference type="ChEBI" id="CHEBI:15378"/>
        <dbReference type="ChEBI" id="CHEBI:16526"/>
        <dbReference type="ChEBI" id="CHEBI:64479"/>
        <dbReference type="ChEBI" id="CHEBI:78449"/>
        <dbReference type="ChEBI" id="CHEBI:78776"/>
        <dbReference type="ChEBI" id="CHEBI:138651"/>
        <dbReference type="EC" id="2.3.1.41"/>
    </reaction>
    <physiologicalReaction direction="left-to-right" evidence="17">
        <dbReference type="Rhea" id="RHEA:22837"/>
    </physiologicalReaction>
</comment>
<evidence type="ECO:0000313" key="20">
    <source>
        <dbReference type="EMBL" id="AEH39649.1"/>
    </source>
</evidence>
<dbReference type="SMART" id="SM00825">
    <property type="entry name" value="PKS_KS"/>
    <property type="match status" value="1"/>
</dbReference>
<protein>
    <recommendedName>
        <fullName evidence="13">3-oxoacyl-[acyl-carrier-protein] synthase 1</fullName>
        <ecNumber evidence="5">2.3.1.41</ecNumber>
    </recommendedName>
    <alternativeName>
        <fullName evidence="14">3-oxoacyl-[acyl-carrier-protein] synthase I</fullName>
    </alternativeName>
    <alternativeName>
        <fullName evidence="15">Beta-ketoacyl-ACP synthase I</fullName>
    </alternativeName>
</protein>
<evidence type="ECO:0000313" key="21">
    <source>
        <dbReference type="Proteomes" id="UP000006811"/>
    </source>
</evidence>
<evidence type="ECO:0000256" key="3">
    <source>
        <dbReference type="ARBA" id="ARBA00008467"/>
    </source>
</evidence>
<dbReference type="PANTHER" id="PTHR11712:SF306">
    <property type="entry name" value="3-OXOACYL-[ACYL-CARRIER-PROTEIN] SYNTHASE 1"/>
    <property type="match status" value="1"/>
</dbReference>
<name>F7WYZ9_9GAMM</name>
<dbReference type="InterPro" id="IPR020841">
    <property type="entry name" value="PKS_Beta-ketoAc_synthase_dom"/>
</dbReference>
<dbReference type="HOGENOM" id="CLU_000022_69_2_6"/>
<dbReference type="InterPro" id="IPR014030">
    <property type="entry name" value="Ketoacyl_synth_N"/>
</dbReference>
<dbReference type="InterPro" id="IPR014031">
    <property type="entry name" value="Ketoacyl_synth_C"/>
</dbReference>
<evidence type="ECO:0000256" key="18">
    <source>
        <dbReference type="RuleBase" id="RU003694"/>
    </source>
</evidence>
<dbReference type="EC" id="2.3.1.41" evidence="5"/>
<comment type="subunit">
    <text evidence="4">Homodimer.</text>
</comment>
<keyword evidence="8 18" id="KW-0808">Transferase</keyword>
<accession>F7WYZ9</accession>
<evidence type="ECO:0000256" key="9">
    <source>
        <dbReference type="ARBA" id="ARBA00022832"/>
    </source>
</evidence>
<evidence type="ECO:0000256" key="7">
    <source>
        <dbReference type="ARBA" id="ARBA00022516"/>
    </source>
</evidence>
<evidence type="ECO:0000256" key="8">
    <source>
        <dbReference type="ARBA" id="ARBA00022679"/>
    </source>
</evidence>
<organism evidence="20 21">
    <name type="scientific">Buchnera aphidicola</name>
    <name type="common">Cinara tujafilina</name>
    <dbReference type="NCBI Taxonomy" id="261317"/>
    <lineage>
        <taxon>Bacteria</taxon>
        <taxon>Pseudomonadati</taxon>
        <taxon>Pseudomonadota</taxon>
        <taxon>Gammaproteobacteria</taxon>
        <taxon>Enterobacterales</taxon>
        <taxon>Erwiniaceae</taxon>
        <taxon>Buchnera</taxon>
    </lineage>
</organism>
<evidence type="ECO:0000256" key="16">
    <source>
        <dbReference type="ARBA" id="ARBA00048121"/>
    </source>
</evidence>
<dbReference type="OrthoDB" id="9808669at2"/>
<dbReference type="CDD" id="cd00834">
    <property type="entry name" value="KAS_I_II"/>
    <property type="match status" value="1"/>
</dbReference>
<keyword evidence="9" id="KW-0276">Fatty acid metabolism</keyword>
<gene>
    <name evidence="20" type="primary">fabB</name>
    <name evidence="20" type="ORF">BCTU_057</name>
</gene>
<keyword evidence="6" id="KW-0963">Cytoplasm</keyword>
<dbReference type="GO" id="GO:0004315">
    <property type="term" value="F:3-oxoacyl-[acyl-carrier-protein] synthase activity"/>
    <property type="evidence" value="ECO:0007669"/>
    <property type="project" value="UniProtKB-EC"/>
</dbReference>
<dbReference type="GO" id="GO:0006633">
    <property type="term" value="P:fatty acid biosynthetic process"/>
    <property type="evidence" value="ECO:0007669"/>
    <property type="project" value="UniProtKB-UniPathway"/>
</dbReference>
<evidence type="ECO:0000256" key="10">
    <source>
        <dbReference type="ARBA" id="ARBA00023098"/>
    </source>
</evidence>
<dbReference type="InterPro" id="IPR000794">
    <property type="entry name" value="Beta-ketoacyl_synthase"/>
</dbReference>
<dbReference type="PROSITE" id="PS52004">
    <property type="entry name" value="KS3_2"/>
    <property type="match status" value="1"/>
</dbReference>
<dbReference type="InterPro" id="IPR018201">
    <property type="entry name" value="Ketoacyl_synth_AS"/>
</dbReference>
<dbReference type="STRING" id="261317.BCTU_057"/>
<evidence type="ECO:0000256" key="1">
    <source>
        <dbReference type="ARBA" id="ARBA00004496"/>
    </source>
</evidence>
<comment type="pathway">
    <text evidence="2">Lipid metabolism; fatty acid biosynthesis.</text>
</comment>
<dbReference type="SUPFAM" id="SSF53901">
    <property type="entry name" value="Thiolase-like"/>
    <property type="match status" value="2"/>
</dbReference>
<proteinExistence type="inferred from homology"/>
<reference evidence="20 21" key="1">
    <citation type="journal article" date="2011" name="Appl. Environ. Microbiol.">
        <title>The genome of Buchnera aphidicola from the aphid Cinara tujafilina provides new clues about the evolutionary history of metabolic losses in bacterial endosymbionts.</title>
        <authorList>
            <person name="Lamelas A."/>
            <person name="Gosalbes M.J."/>
            <person name="Moya A."/>
            <person name="Latorre A."/>
        </authorList>
    </citation>
    <scope>NUCLEOTIDE SEQUENCE [LARGE SCALE GENOMIC DNA]</scope>
    <source>
        <strain evidence="21">Cinara tujafilina</strain>
    </source>
</reference>
<dbReference type="eggNOG" id="COG0304">
    <property type="taxonomic scope" value="Bacteria"/>
</dbReference>
<evidence type="ECO:0000256" key="5">
    <source>
        <dbReference type="ARBA" id="ARBA00013191"/>
    </source>
</evidence>
<keyword evidence="21" id="KW-1185">Reference proteome</keyword>
<dbReference type="GO" id="GO:0005829">
    <property type="term" value="C:cytosol"/>
    <property type="evidence" value="ECO:0007669"/>
    <property type="project" value="TreeGrafter"/>
</dbReference>
<evidence type="ECO:0000256" key="2">
    <source>
        <dbReference type="ARBA" id="ARBA00005194"/>
    </source>
</evidence>
<dbReference type="KEGG" id="baj:BCTU_057"/>
<dbReference type="Proteomes" id="UP000006811">
    <property type="component" value="Chromosome"/>
</dbReference>
<keyword evidence="11" id="KW-0275">Fatty acid biosynthesis</keyword>
<feature type="domain" description="Ketosynthase family 3 (KS3)" evidence="19">
    <location>
        <begin position="1"/>
        <end position="405"/>
    </location>
</feature>
<dbReference type="Pfam" id="PF02801">
    <property type="entry name" value="Ketoacyl-synt_C"/>
    <property type="match status" value="1"/>
</dbReference>
<evidence type="ECO:0000256" key="15">
    <source>
        <dbReference type="ARBA" id="ARBA00042143"/>
    </source>
</evidence>
<dbReference type="InterPro" id="IPR016039">
    <property type="entry name" value="Thiolase-like"/>
</dbReference>
<dbReference type="AlphaFoldDB" id="F7WYZ9"/>
<evidence type="ECO:0000256" key="17">
    <source>
        <dbReference type="ARBA" id="ARBA00048506"/>
    </source>
</evidence>
<evidence type="ECO:0000256" key="4">
    <source>
        <dbReference type="ARBA" id="ARBA00011738"/>
    </source>
</evidence>
<dbReference type="EMBL" id="CP001817">
    <property type="protein sequence ID" value="AEH39649.1"/>
    <property type="molecule type" value="Genomic_DNA"/>
</dbReference>
<evidence type="ECO:0000256" key="11">
    <source>
        <dbReference type="ARBA" id="ARBA00023160"/>
    </source>
</evidence>
<evidence type="ECO:0000259" key="19">
    <source>
        <dbReference type="PROSITE" id="PS52004"/>
    </source>
</evidence>
<dbReference type="PROSITE" id="PS00606">
    <property type="entry name" value="KS3_1"/>
    <property type="match status" value="1"/>
</dbReference>
<dbReference type="Pfam" id="PF00109">
    <property type="entry name" value="ketoacyl-synt"/>
    <property type="match status" value="1"/>
</dbReference>